<dbReference type="Pfam" id="PF04296">
    <property type="entry name" value="YlxR"/>
    <property type="match status" value="1"/>
</dbReference>
<dbReference type="Proteomes" id="UP000002257">
    <property type="component" value="Chromosome"/>
</dbReference>
<dbReference type="Gene3D" id="3.30.1230.10">
    <property type="entry name" value="YlxR-like"/>
    <property type="match status" value="1"/>
</dbReference>
<sequence>MEAVDLAAAEDPFDDAEKGPERTCVVTRRKAAPDEMIRFVVGPEGEVVPDVRQKLPGRGVWVTASAARVSEAVRKQAFARGFKKKVVVSPTLADEVEALLTRDCLQFLAIANKAGQVIAGFGKVEEAIAGGAIEGVIHACDGGGDGARKLAQCLRRRFGDENVRPLIELFRSDQLDLALGRSNVVHAALLTGSASVAALVRCRRLALYRAQSPDSRQTLGEERGQEGCDETEAD</sequence>
<dbReference type="EMBL" id="CP001280">
    <property type="protein sequence ID" value="ACK51227.1"/>
    <property type="molecule type" value="Genomic_DNA"/>
</dbReference>
<dbReference type="InterPro" id="IPR029064">
    <property type="entry name" value="Ribosomal_eL30-like_sf"/>
</dbReference>
<organism evidence="3 4">
    <name type="scientific">Methylocella silvestris (strain DSM 15510 / CIP 108128 / LMG 27833 / NCIMB 13906 / BL2)</name>
    <dbReference type="NCBI Taxonomy" id="395965"/>
    <lineage>
        <taxon>Bacteria</taxon>
        <taxon>Pseudomonadati</taxon>
        <taxon>Pseudomonadota</taxon>
        <taxon>Alphaproteobacteria</taxon>
        <taxon>Hyphomicrobiales</taxon>
        <taxon>Beijerinckiaceae</taxon>
        <taxon>Methylocella</taxon>
    </lineage>
</organism>
<evidence type="ECO:0000313" key="3">
    <source>
        <dbReference type="EMBL" id="ACK51227.1"/>
    </source>
</evidence>
<dbReference type="eggNOG" id="COG2740">
    <property type="taxonomic scope" value="Bacteria"/>
</dbReference>
<dbReference type="KEGG" id="msl:Msil_2296"/>
<reference evidence="3 4" key="1">
    <citation type="journal article" date="2010" name="J. Bacteriol.">
        <title>Complete genome sequence of the aerobic facultative methanotroph Methylocella silvestris BL2.</title>
        <authorList>
            <person name="Chen Y."/>
            <person name="Crombie A."/>
            <person name="Rahman M.T."/>
            <person name="Dedysh S.N."/>
            <person name="Liesack W."/>
            <person name="Stott M.B."/>
            <person name="Alam M."/>
            <person name="Theisen A.R."/>
            <person name="Murrell J.C."/>
            <person name="Dunfield P.F."/>
        </authorList>
    </citation>
    <scope>NUCLEOTIDE SEQUENCE [LARGE SCALE GENOMIC DNA]</scope>
    <source>
        <strain evidence="4">DSM 15510 / CIP 108128 / LMG 27833 / NCIMB 13906 / BL2</strain>
    </source>
</reference>
<dbReference type="AlphaFoldDB" id="B8EIA8"/>
<keyword evidence="4" id="KW-1185">Reference proteome</keyword>
<proteinExistence type="predicted"/>
<gene>
    <name evidence="3" type="ordered locus">Msil_2296</name>
</gene>
<feature type="region of interest" description="Disordered" evidence="1">
    <location>
        <begin position="1"/>
        <end position="20"/>
    </location>
</feature>
<feature type="region of interest" description="Disordered" evidence="1">
    <location>
        <begin position="213"/>
        <end position="234"/>
    </location>
</feature>
<dbReference type="STRING" id="395965.Msil_2296"/>
<dbReference type="NCBIfam" id="NF006622">
    <property type="entry name" value="PRK09190.1"/>
    <property type="match status" value="1"/>
</dbReference>
<dbReference type="HOGENOM" id="CLU_091016_1_0_5"/>
<evidence type="ECO:0000313" key="4">
    <source>
        <dbReference type="Proteomes" id="UP000002257"/>
    </source>
</evidence>
<dbReference type="SUPFAM" id="SSF64376">
    <property type="entry name" value="YlxR-like"/>
    <property type="match status" value="1"/>
</dbReference>
<dbReference type="OrthoDB" id="9799836at2"/>
<dbReference type="RefSeq" id="WP_012591296.1">
    <property type="nucleotide sequence ID" value="NC_011666.1"/>
</dbReference>
<dbReference type="SUPFAM" id="SSF55315">
    <property type="entry name" value="L30e-like"/>
    <property type="match status" value="1"/>
</dbReference>
<dbReference type="PANTHER" id="PTHR34215">
    <property type="entry name" value="BLL0784 PROTEIN"/>
    <property type="match status" value="1"/>
</dbReference>
<protein>
    <recommendedName>
        <fullName evidence="2">YlxR domain-containing protein</fullName>
    </recommendedName>
</protein>
<dbReference type="InterPro" id="IPR037465">
    <property type="entry name" value="YlxR"/>
</dbReference>
<name>B8EIA8_METSB</name>
<dbReference type="InterPro" id="IPR007393">
    <property type="entry name" value="YlxR_dom"/>
</dbReference>
<dbReference type="CDD" id="cd00279">
    <property type="entry name" value="YlxR"/>
    <property type="match status" value="1"/>
</dbReference>
<dbReference type="Gene3D" id="3.30.1330.30">
    <property type="match status" value="1"/>
</dbReference>
<dbReference type="InterPro" id="IPR035931">
    <property type="entry name" value="YlxR-like_sf"/>
</dbReference>
<evidence type="ECO:0000259" key="2">
    <source>
        <dbReference type="Pfam" id="PF04296"/>
    </source>
</evidence>
<feature type="domain" description="YlxR" evidence="2">
    <location>
        <begin position="22"/>
        <end position="97"/>
    </location>
</feature>
<accession>B8EIA8</accession>
<dbReference type="PANTHER" id="PTHR34215:SF1">
    <property type="entry name" value="YLXR DOMAIN-CONTAINING PROTEIN"/>
    <property type="match status" value="1"/>
</dbReference>
<evidence type="ECO:0000256" key="1">
    <source>
        <dbReference type="SAM" id="MobiDB-lite"/>
    </source>
</evidence>